<name>A0A0E9V7E2_ANGAN</name>
<proteinExistence type="predicted"/>
<evidence type="ECO:0000256" key="1">
    <source>
        <dbReference type="SAM" id="MobiDB-lite"/>
    </source>
</evidence>
<reference evidence="2" key="1">
    <citation type="submission" date="2014-11" db="EMBL/GenBank/DDBJ databases">
        <authorList>
            <person name="Amaro Gonzalez C."/>
        </authorList>
    </citation>
    <scope>NUCLEOTIDE SEQUENCE</scope>
</reference>
<feature type="region of interest" description="Disordered" evidence="1">
    <location>
        <begin position="1"/>
        <end position="43"/>
    </location>
</feature>
<feature type="compositionally biased region" description="Basic and acidic residues" evidence="1">
    <location>
        <begin position="1"/>
        <end position="31"/>
    </location>
</feature>
<dbReference type="AlphaFoldDB" id="A0A0E9V7E2"/>
<sequence>MHNHLHQDAHHDQSQAAQPKDKVEEEQKELHTLQTSCYGHVVQ</sequence>
<reference evidence="2" key="2">
    <citation type="journal article" date="2015" name="Fish Shellfish Immunol.">
        <title>Early steps in the European eel (Anguilla anguilla)-Vibrio vulnificus interaction in the gills: Role of the RtxA13 toxin.</title>
        <authorList>
            <person name="Callol A."/>
            <person name="Pajuelo D."/>
            <person name="Ebbesson L."/>
            <person name="Teles M."/>
            <person name="MacKenzie S."/>
            <person name="Amaro C."/>
        </authorList>
    </citation>
    <scope>NUCLEOTIDE SEQUENCE</scope>
</reference>
<dbReference type="EMBL" id="GBXM01035217">
    <property type="protein sequence ID" value="JAH73360.1"/>
    <property type="molecule type" value="Transcribed_RNA"/>
</dbReference>
<evidence type="ECO:0000313" key="2">
    <source>
        <dbReference type="EMBL" id="JAH73360.1"/>
    </source>
</evidence>
<accession>A0A0E9V7E2</accession>
<protein>
    <submittedName>
        <fullName evidence="2">Uncharacterized protein</fullName>
    </submittedName>
</protein>
<organism evidence="2">
    <name type="scientific">Anguilla anguilla</name>
    <name type="common">European freshwater eel</name>
    <name type="synonym">Muraena anguilla</name>
    <dbReference type="NCBI Taxonomy" id="7936"/>
    <lineage>
        <taxon>Eukaryota</taxon>
        <taxon>Metazoa</taxon>
        <taxon>Chordata</taxon>
        <taxon>Craniata</taxon>
        <taxon>Vertebrata</taxon>
        <taxon>Euteleostomi</taxon>
        <taxon>Actinopterygii</taxon>
        <taxon>Neopterygii</taxon>
        <taxon>Teleostei</taxon>
        <taxon>Anguilliformes</taxon>
        <taxon>Anguillidae</taxon>
        <taxon>Anguilla</taxon>
    </lineage>
</organism>